<feature type="compositionally biased region" description="Low complexity" evidence="5">
    <location>
        <begin position="137"/>
        <end position="146"/>
    </location>
</feature>
<evidence type="ECO:0000256" key="3">
    <source>
        <dbReference type="ARBA" id="ARBA00022833"/>
    </source>
</evidence>
<evidence type="ECO:0000313" key="7">
    <source>
        <dbReference type="EMBL" id="ODV96595.1"/>
    </source>
</evidence>
<dbReference type="InterPro" id="IPR003656">
    <property type="entry name" value="Znf_BED"/>
</dbReference>
<feature type="compositionally biased region" description="Polar residues" evidence="5">
    <location>
        <begin position="150"/>
        <end position="173"/>
    </location>
</feature>
<reference evidence="8" key="1">
    <citation type="submission" date="2016-05" db="EMBL/GenBank/DDBJ databases">
        <title>Comparative genomics of biotechnologically important yeasts.</title>
        <authorList>
            <consortium name="DOE Joint Genome Institute"/>
            <person name="Riley R."/>
            <person name="Haridas S."/>
            <person name="Wolfe K.H."/>
            <person name="Lopes M.R."/>
            <person name="Hittinger C.T."/>
            <person name="Goker M."/>
            <person name="Salamov A."/>
            <person name="Wisecaver J."/>
            <person name="Long T.M."/>
            <person name="Aerts A.L."/>
            <person name="Barry K."/>
            <person name="Choi C."/>
            <person name="Clum A."/>
            <person name="Coughlan A.Y."/>
            <person name="Deshpande S."/>
            <person name="Douglass A.P."/>
            <person name="Hanson S.J."/>
            <person name="Klenk H.-P."/>
            <person name="Labutti K."/>
            <person name="Lapidus A."/>
            <person name="Lindquist E."/>
            <person name="Lipzen A."/>
            <person name="Meier-Kolthoff J.P."/>
            <person name="Ohm R.A."/>
            <person name="Otillar R.P."/>
            <person name="Pangilinan J."/>
            <person name="Peng Y."/>
            <person name="Rokas A."/>
            <person name="Rosa C.A."/>
            <person name="Scheuner C."/>
            <person name="Sibirny A.A."/>
            <person name="Slot J.C."/>
            <person name="Stielow J.B."/>
            <person name="Sun H."/>
            <person name="Kurtzman C.P."/>
            <person name="Blackwell M."/>
            <person name="Grigoriev I.V."/>
            <person name="Jeffries T.W."/>
        </authorList>
    </citation>
    <scope>NUCLEOTIDE SEQUENCE [LARGE SCALE GENOMIC DNA]</scope>
    <source>
        <strain evidence="8">NRRL Y-2460</strain>
    </source>
</reference>
<keyword evidence="1" id="KW-0479">Metal-binding</keyword>
<dbReference type="PROSITE" id="PS50808">
    <property type="entry name" value="ZF_BED"/>
    <property type="match status" value="1"/>
</dbReference>
<dbReference type="SMART" id="SM00614">
    <property type="entry name" value="ZnF_BED"/>
    <property type="match status" value="1"/>
</dbReference>
<keyword evidence="8" id="KW-1185">Reference proteome</keyword>
<evidence type="ECO:0000256" key="5">
    <source>
        <dbReference type="SAM" id="MobiDB-lite"/>
    </source>
</evidence>
<keyword evidence="3" id="KW-0862">Zinc</keyword>
<feature type="region of interest" description="Disordered" evidence="5">
    <location>
        <begin position="107"/>
        <end position="186"/>
    </location>
</feature>
<gene>
    <name evidence="7" type="ORF">PACTADRAFT_32098</name>
</gene>
<dbReference type="GO" id="GO:0008270">
    <property type="term" value="F:zinc ion binding"/>
    <property type="evidence" value="ECO:0007669"/>
    <property type="project" value="UniProtKB-KW"/>
</dbReference>
<dbReference type="STRING" id="669874.A0A1E4TXW2"/>
<feature type="compositionally biased region" description="Gly residues" evidence="5">
    <location>
        <begin position="109"/>
        <end position="136"/>
    </location>
</feature>
<organism evidence="7 8">
    <name type="scientific">Pachysolen tannophilus NRRL Y-2460</name>
    <dbReference type="NCBI Taxonomy" id="669874"/>
    <lineage>
        <taxon>Eukaryota</taxon>
        <taxon>Fungi</taxon>
        <taxon>Dikarya</taxon>
        <taxon>Ascomycota</taxon>
        <taxon>Saccharomycotina</taxon>
        <taxon>Pichiomycetes</taxon>
        <taxon>Pachysolenaceae</taxon>
        <taxon>Pachysolen</taxon>
    </lineage>
</organism>
<proteinExistence type="predicted"/>
<evidence type="ECO:0000256" key="1">
    <source>
        <dbReference type="ARBA" id="ARBA00022723"/>
    </source>
</evidence>
<evidence type="ECO:0000313" key="8">
    <source>
        <dbReference type="Proteomes" id="UP000094236"/>
    </source>
</evidence>
<sequence>MNNYDISKNSDTIENTLSQALNHYHHQGVQLAGSRGPMQIPQQHSAHNVNSQNQQHTQSNQQRVIPPTAISSPQNPQGGTTGTGTGTVTTPAAAAAAAAAVATAAAAGSGAGSGSGTGTGGSGSSSGSGPGSGSSSGSGAVRTTSAPAGSVQSSSTNPATSLPLNASSTTAVNTHHHRVNKPGQKFGAKKKSWVWNWFVQDHTDPNVAICDQCGKVIRRLPSDKGSPKKLSEHLRTHKIDKETVNPRRDQMIGGGPTNTGTSNSLKTVNPGGLGHLPQHLLNEFDVSPYSQIKFHKDIMKFLTDNKLPISVVKSSSFRQMVFTLRPESVEDLNELNNIYASLMEVLKNNENKDDANNSWL</sequence>
<dbReference type="GO" id="GO:0003677">
    <property type="term" value="F:DNA binding"/>
    <property type="evidence" value="ECO:0007669"/>
    <property type="project" value="InterPro"/>
</dbReference>
<accession>A0A1E4TXW2</accession>
<evidence type="ECO:0000256" key="4">
    <source>
        <dbReference type="PROSITE-ProRule" id="PRU00027"/>
    </source>
</evidence>
<protein>
    <recommendedName>
        <fullName evidence="6">BED-type domain-containing protein</fullName>
    </recommendedName>
</protein>
<name>A0A1E4TXW2_PACTA</name>
<evidence type="ECO:0000256" key="2">
    <source>
        <dbReference type="ARBA" id="ARBA00022771"/>
    </source>
</evidence>
<feature type="domain" description="BED-type" evidence="6">
    <location>
        <begin position="189"/>
        <end position="244"/>
    </location>
</feature>
<feature type="compositionally biased region" description="Low complexity" evidence="5">
    <location>
        <begin position="47"/>
        <end position="62"/>
    </location>
</feature>
<evidence type="ECO:0000259" key="6">
    <source>
        <dbReference type="PROSITE" id="PS50808"/>
    </source>
</evidence>
<dbReference type="EMBL" id="KV454012">
    <property type="protein sequence ID" value="ODV96595.1"/>
    <property type="molecule type" value="Genomic_DNA"/>
</dbReference>
<keyword evidence="2 4" id="KW-0863">Zinc-finger</keyword>
<dbReference type="OrthoDB" id="4095286at2759"/>
<dbReference type="Proteomes" id="UP000094236">
    <property type="component" value="Unassembled WGS sequence"/>
</dbReference>
<dbReference type="AlphaFoldDB" id="A0A1E4TXW2"/>
<feature type="region of interest" description="Disordered" evidence="5">
    <location>
        <begin position="30"/>
        <end position="87"/>
    </location>
</feature>